<accession>A0AAW2YNC2</accession>
<organism evidence="1 2">
    <name type="scientific">Acrasis kona</name>
    <dbReference type="NCBI Taxonomy" id="1008807"/>
    <lineage>
        <taxon>Eukaryota</taxon>
        <taxon>Discoba</taxon>
        <taxon>Heterolobosea</taxon>
        <taxon>Tetramitia</taxon>
        <taxon>Eutetramitia</taxon>
        <taxon>Acrasidae</taxon>
        <taxon>Acrasis</taxon>
    </lineage>
</organism>
<evidence type="ECO:0000313" key="2">
    <source>
        <dbReference type="Proteomes" id="UP001431209"/>
    </source>
</evidence>
<name>A0AAW2YNC2_9EUKA</name>
<dbReference type="Proteomes" id="UP001431209">
    <property type="component" value="Unassembled WGS sequence"/>
</dbReference>
<reference evidence="1 2" key="1">
    <citation type="submission" date="2024-03" db="EMBL/GenBank/DDBJ databases">
        <title>The Acrasis kona genome and developmental transcriptomes reveal deep origins of eukaryotic multicellular pathways.</title>
        <authorList>
            <person name="Sheikh S."/>
            <person name="Fu C.-J."/>
            <person name="Brown M.W."/>
            <person name="Baldauf S.L."/>
        </authorList>
    </citation>
    <scope>NUCLEOTIDE SEQUENCE [LARGE SCALE GENOMIC DNA]</scope>
    <source>
        <strain evidence="1 2">ATCC MYA-3509</strain>
    </source>
</reference>
<gene>
    <name evidence="1" type="ORF">AKO1_008285</name>
</gene>
<sequence>MEELITMNIESRSQHWTLHSGPTTVKNQRSRIVEWMASGRLTNPYNYLPFNMIPTHRVPFYNTKIHARNILVVGQKHYYHAWSRFRNRIQHYGRIDHGTKLIYYTRASQHLRHYRGSRRDYRLLIICHHGPKSLLKMYHVKNVHLVNLN</sequence>
<protein>
    <submittedName>
        <fullName evidence="1">Uncharacterized protein</fullName>
    </submittedName>
</protein>
<dbReference type="EMBL" id="JAOPGA020000460">
    <property type="protein sequence ID" value="KAL0478715.1"/>
    <property type="molecule type" value="Genomic_DNA"/>
</dbReference>
<evidence type="ECO:0000313" key="1">
    <source>
        <dbReference type="EMBL" id="KAL0478715.1"/>
    </source>
</evidence>
<keyword evidence="2" id="KW-1185">Reference proteome</keyword>
<proteinExistence type="predicted"/>
<comment type="caution">
    <text evidence="1">The sequence shown here is derived from an EMBL/GenBank/DDBJ whole genome shotgun (WGS) entry which is preliminary data.</text>
</comment>
<dbReference type="AlphaFoldDB" id="A0AAW2YNC2"/>